<dbReference type="InParanoid" id="A0A0H2RR51"/>
<reference evidence="1 2" key="1">
    <citation type="submission" date="2015-04" db="EMBL/GenBank/DDBJ databases">
        <title>Complete genome sequence of Schizopora paradoxa KUC8140, a cosmopolitan wood degrader in East Asia.</title>
        <authorList>
            <consortium name="DOE Joint Genome Institute"/>
            <person name="Min B."/>
            <person name="Park H."/>
            <person name="Jang Y."/>
            <person name="Kim J.-J."/>
            <person name="Kim K.H."/>
            <person name="Pangilinan J."/>
            <person name="Lipzen A."/>
            <person name="Riley R."/>
            <person name="Grigoriev I.V."/>
            <person name="Spatafora J.W."/>
            <person name="Choi I.-G."/>
        </authorList>
    </citation>
    <scope>NUCLEOTIDE SEQUENCE [LARGE SCALE GENOMIC DNA]</scope>
    <source>
        <strain evidence="1 2">KUC8140</strain>
    </source>
</reference>
<evidence type="ECO:0000313" key="1">
    <source>
        <dbReference type="EMBL" id="KLO11923.1"/>
    </source>
</evidence>
<name>A0A0H2RR51_9AGAM</name>
<keyword evidence="2" id="KW-1185">Reference proteome</keyword>
<dbReference type="PANTHER" id="PTHR34204">
    <property type="entry name" value="RNA-BINDING ASCH DOMAIN PROTEIN"/>
    <property type="match status" value="1"/>
</dbReference>
<dbReference type="OrthoDB" id="112749at2759"/>
<dbReference type="PANTHER" id="PTHR34204:SF2">
    <property type="entry name" value="RNA-BINDING ASCH DOMAIN PROTEIN"/>
    <property type="match status" value="1"/>
</dbReference>
<dbReference type="Proteomes" id="UP000053477">
    <property type="component" value="Unassembled WGS sequence"/>
</dbReference>
<protein>
    <submittedName>
        <fullName evidence="1">Uncharacterized protein</fullName>
    </submittedName>
</protein>
<dbReference type="AlphaFoldDB" id="A0A0H2RR51"/>
<dbReference type="EMBL" id="KQ085989">
    <property type="protein sequence ID" value="KLO11923.1"/>
    <property type="molecule type" value="Genomic_DNA"/>
</dbReference>
<organism evidence="1 2">
    <name type="scientific">Schizopora paradoxa</name>
    <dbReference type="NCBI Taxonomy" id="27342"/>
    <lineage>
        <taxon>Eukaryota</taxon>
        <taxon>Fungi</taxon>
        <taxon>Dikarya</taxon>
        <taxon>Basidiomycota</taxon>
        <taxon>Agaricomycotina</taxon>
        <taxon>Agaricomycetes</taxon>
        <taxon>Hymenochaetales</taxon>
        <taxon>Schizoporaceae</taxon>
        <taxon>Schizopora</taxon>
    </lineage>
</organism>
<proteinExistence type="predicted"/>
<sequence>MNGDDESKIDIETKVVPNSNDSSEAAHQLLLIPTPRCDNLVETAEAVQEREKLNALILLHPKDNDDEGKSPLEIYLRRGFACTVGSALEETPPSDDDCLNAFLVPNRIGLTAGARAWTKHAHRSGNSEGGVASETSWWGQPKGPLAVINEKAIALFWKIMANVTWRNLHWLPHQVLVYEVRILEGYGMRWSKDMSKSSSDGDTLPWQFRGYVEPMMENGHELGWRH</sequence>
<evidence type="ECO:0000313" key="2">
    <source>
        <dbReference type="Proteomes" id="UP000053477"/>
    </source>
</evidence>
<gene>
    <name evidence="1" type="ORF">SCHPADRAFT_446431</name>
</gene>
<accession>A0A0H2RR51</accession>